<feature type="region of interest" description="Disordered" evidence="1">
    <location>
        <begin position="184"/>
        <end position="218"/>
    </location>
</feature>
<proteinExistence type="predicted"/>
<keyword evidence="3" id="KW-1185">Reference proteome</keyword>
<gene>
    <name evidence="2" type="ORF">A1O7_08570</name>
</gene>
<feature type="region of interest" description="Disordered" evidence="1">
    <location>
        <begin position="1"/>
        <end position="21"/>
    </location>
</feature>
<feature type="region of interest" description="Disordered" evidence="1">
    <location>
        <begin position="67"/>
        <end position="171"/>
    </location>
</feature>
<feature type="compositionally biased region" description="Low complexity" evidence="1">
    <location>
        <begin position="140"/>
        <end position="171"/>
    </location>
</feature>
<feature type="compositionally biased region" description="Basic and acidic residues" evidence="1">
    <location>
        <begin position="110"/>
        <end position="123"/>
    </location>
</feature>
<feature type="compositionally biased region" description="Basic and acidic residues" evidence="1">
    <location>
        <begin position="67"/>
        <end position="86"/>
    </location>
</feature>
<dbReference type="Proteomes" id="UP000019473">
    <property type="component" value="Unassembled WGS sequence"/>
</dbReference>
<sequence length="415" mass="44993">MDDGMRQYSQKRNLAKERDCGEQDVRDAFERWVLSDKARKRLKQPFFAREDSDPQYPSDSVQFSRLKEGRVHDNAQEEGPVYEKVDGVVMDTRPGDPAGTYAMEQTLPEIEAHDICEIQDRSTNRSAGSSPAEDFQATLSSSSTDSSRESSGASPQVWSGSSGSESTISTDTGVLKPYQHISKEFMPSPMGECEDDSQHNRSSRGTCAPGISELDSGQTPWAELQSAEPVTVQPSPLRVIVEQERSSVTNSRVSNPAPAPIVKGVSEGDIMGHPPGASVTAKKENEPPTNFSAQDATSHGHLDSPPRVVGAAGIGGDGNIYELEAAAPVKSGRNGTGFSTTHDDHDGTVDEPNVLTKLEHGISRAAHAVHLKVKKNVTFSPVDDVRFMTPSPYRSSMDNTSAAEVDHKRRDYVNP</sequence>
<feature type="compositionally biased region" description="Polar residues" evidence="1">
    <location>
        <begin position="392"/>
        <end position="402"/>
    </location>
</feature>
<dbReference type="EMBL" id="AMGW01000006">
    <property type="protein sequence ID" value="EXJ55641.1"/>
    <property type="molecule type" value="Genomic_DNA"/>
</dbReference>
<name>W9VTZ0_9EURO</name>
<organism evidence="2 3">
    <name type="scientific">Cladophialophora yegresii CBS 114405</name>
    <dbReference type="NCBI Taxonomy" id="1182544"/>
    <lineage>
        <taxon>Eukaryota</taxon>
        <taxon>Fungi</taxon>
        <taxon>Dikarya</taxon>
        <taxon>Ascomycota</taxon>
        <taxon>Pezizomycotina</taxon>
        <taxon>Eurotiomycetes</taxon>
        <taxon>Chaetothyriomycetidae</taxon>
        <taxon>Chaetothyriales</taxon>
        <taxon>Herpotrichiellaceae</taxon>
        <taxon>Cladophialophora</taxon>
    </lineage>
</organism>
<dbReference type="AlphaFoldDB" id="W9VTZ0"/>
<dbReference type="RefSeq" id="XP_007760751.1">
    <property type="nucleotide sequence ID" value="XM_007762561.1"/>
</dbReference>
<feature type="region of interest" description="Disordered" evidence="1">
    <location>
        <begin position="383"/>
        <end position="415"/>
    </location>
</feature>
<protein>
    <submittedName>
        <fullName evidence="2">Uncharacterized protein</fullName>
    </submittedName>
</protein>
<evidence type="ECO:0000313" key="3">
    <source>
        <dbReference type="Proteomes" id="UP000019473"/>
    </source>
</evidence>
<comment type="caution">
    <text evidence="2">The sequence shown here is derived from an EMBL/GenBank/DDBJ whole genome shotgun (WGS) entry which is preliminary data.</text>
</comment>
<dbReference type="HOGENOM" id="CLU_036408_0_0_1"/>
<dbReference type="GeneID" id="19183136"/>
<reference evidence="2 3" key="1">
    <citation type="submission" date="2013-03" db="EMBL/GenBank/DDBJ databases">
        <title>The Genome Sequence of Cladophialophora yegresii CBS 114405.</title>
        <authorList>
            <consortium name="The Broad Institute Genomics Platform"/>
            <person name="Cuomo C."/>
            <person name="de Hoog S."/>
            <person name="Gorbushina A."/>
            <person name="Walker B."/>
            <person name="Young S.K."/>
            <person name="Zeng Q."/>
            <person name="Gargeya S."/>
            <person name="Fitzgerald M."/>
            <person name="Haas B."/>
            <person name="Abouelleil A."/>
            <person name="Allen A.W."/>
            <person name="Alvarado L."/>
            <person name="Arachchi H.M."/>
            <person name="Berlin A.M."/>
            <person name="Chapman S.B."/>
            <person name="Gainer-Dewar J."/>
            <person name="Goldberg J."/>
            <person name="Griggs A."/>
            <person name="Gujja S."/>
            <person name="Hansen M."/>
            <person name="Howarth C."/>
            <person name="Imamovic A."/>
            <person name="Ireland A."/>
            <person name="Larimer J."/>
            <person name="McCowan C."/>
            <person name="Murphy C."/>
            <person name="Pearson M."/>
            <person name="Poon T.W."/>
            <person name="Priest M."/>
            <person name="Roberts A."/>
            <person name="Saif S."/>
            <person name="Shea T."/>
            <person name="Sisk P."/>
            <person name="Sykes S."/>
            <person name="Wortman J."/>
            <person name="Nusbaum C."/>
            <person name="Birren B."/>
        </authorList>
    </citation>
    <scope>NUCLEOTIDE SEQUENCE [LARGE SCALE GENOMIC DNA]</scope>
    <source>
        <strain evidence="2 3">CBS 114405</strain>
    </source>
</reference>
<evidence type="ECO:0000313" key="2">
    <source>
        <dbReference type="EMBL" id="EXJ55641.1"/>
    </source>
</evidence>
<feature type="compositionally biased region" description="Polar residues" evidence="1">
    <location>
        <begin position="287"/>
        <end position="297"/>
    </location>
</feature>
<evidence type="ECO:0000256" key="1">
    <source>
        <dbReference type="SAM" id="MobiDB-lite"/>
    </source>
</evidence>
<feature type="region of interest" description="Disordered" evidence="1">
    <location>
        <begin position="249"/>
        <end position="305"/>
    </location>
</feature>
<accession>W9VTZ0</accession>
<dbReference type="VEuPathDB" id="FungiDB:A1O7_08570"/>
<dbReference type="OrthoDB" id="4157871at2759"/>
<feature type="compositionally biased region" description="Basic and acidic residues" evidence="1">
    <location>
        <begin position="404"/>
        <end position="415"/>
    </location>
</feature>